<reference evidence="3 4" key="1">
    <citation type="journal article" date="2022" name="G3 (Bethesda)">
        <title>Whole-genome sequence and methylome profiling of the almond [Prunus dulcis (Mill.) D.A. Webb] cultivar 'Nonpareil'.</title>
        <authorList>
            <person name="D'Amico-Willman K.M."/>
            <person name="Ouma W.Z."/>
            <person name="Meulia T."/>
            <person name="Sideli G.M."/>
            <person name="Gradziel T.M."/>
            <person name="Fresnedo-Ramirez J."/>
        </authorList>
    </citation>
    <scope>NUCLEOTIDE SEQUENCE [LARGE SCALE GENOMIC DNA]</scope>
    <source>
        <strain evidence="3">Clone GOH B32 T37-40</strain>
    </source>
</reference>
<dbReference type="AlphaFoldDB" id="A0AAD4ZF37"/>
<keyword evidence="2" id="KW-0812">Transmembrane</keyword>
<evidence type="ECO:0000256" key="1">
    <source>
        <dbReference type="SAM" id="MobiDB-lite"/>
    </source>
</evidence>
<dbReference type="EMBL" id="JAJFAZ020000002">
    <property type="protein sequence ID" value="KAI5343236.1"/>
    <property type="molecule type" value="Genomic_DNA"/>
</dbReference>
<organism evidence="3 4">
    <name type="scientific">Prunus dulcis</name>
    <name type="common">Almond</name>
    <name type="synonym">Amygdalus dulcis</name>
    <dbReference type="NCBI Taxonomy" id="3755"/>
    <lineage>
        <taxon>Eukaryota</taxon>
        <taxon>Viridiplantae</taxon>
        <taxon>Streptophyta</taxon>
        <taxon>Embryophyta</taxon>
        <taxon>Tracheophyta</taxon>
        <taxon>Spermatophyta</taxon>
        <taxon>Magnoliopsida</taxon>
        <taxon>eudicotyledons</taxon>
        <taxon>Gunneridae</taxon>
        <taxon>Pentapetalae</taxon>
        <taxon>rosids</taxon>
        <taxon>fabids</taxon>
        <taxon>Rosales</taxon>
        <taxon>Rosaceae</taxon>
        <taxon>Amygdaloideae</taxon>
        <taxon>Amygdaleae</taxon>
        <taxon>Prunus</taxon>
    </lineage>
</organism>
<feature type="transmembrane region" description="Helical" evidence="2">
    <location>
        <begin position="43"/>
        <end position="65"/>
    </location>
</feature>
<keyword evidence="2" id="KW-0472">Membrane</keyword>
<dbReference type="Proteomes" id="UP001054821">
    <property type="component" value="Chromosome 2"/>
</dbReference>
<protein>
    <submittedName>
        <fullName evidence="3">Uncharacterized protein</fullName>
    </submittedName>
</protein>
<keyword evidence="2" id="KW-1133">Transmembrane helix</keyword>
<proteinExistence type="predicted"/>
<accession>A0AAD4ZF37</accession>
<evidence type="ECO:0000256" key="2">
    <source>
        <dbReference type="SAM" id="Phobius"/>
    </source>
</evidence>
<sequence>MSSPKTRAKGSSSLQPPSYITGTGIHQHAMRLVASFTRMLRKIWMKMFSICLRTLSFWVPIGLVTSLKRWPNYSRKMLRLLCATRVLLLWPPIPGLART</sequence>
<name>A0AAD4ZF37_PRUDU</name>
<gene>
    <name evidence="3" type="ORF">L3X38_011112</name>
</gene>
<keyword evidence="4" id="KW-1185">Reference proteome</keyword>
<evidence type="ECO:0000313" key="4">
    <source>
        <dbReference type="Proteomes" id="UP001054821"/>
    </source>
</evidence>
<comment type="caution">
    <text evidence="3">The sequence shown here is derived from an EMBL/GenBank/DDBJ whole genome shotgun (WGS) entry which is preliminary data.</text>
</comment>
<feature type="region of interest" description="Disordered" evidence="1">
    <location>
        <begin position="1"/>
        <end position="20"/>
    </location>
</feature>
<evidence type="ECO:0000313" key="3">
    <source>
        <dbReference type="EMBL" id="KAI5343236.1"/>
    </source>
</evidence>